<keyword evidence="3" id="KW-1185">Reference proteome</keyword>
<feature type="region of interest" description="Disordered" evidence="1">
    <location>
        <begin position="25"/>
        <end position="90"/>
    </location>
</feature>
<feature type="compositionally biased region" description="Pro residues" evidence="1">
    <location>
        <begin position="155"/>
        <end position="171"/>
    </location>
</feature>
<proteinExistence type="predicted"/>
<organism evidence="2 3">
    <name type="scientific">Aldrovandia affinis</name>
    <dbReference type="NCBI Taxonomy" id="143900"/>
    <lineage>
        <taxon>Eukaryota</taxon>
        <taxon>Metazoa</taxon>
        <taxon>Chordata</taxon>
        <taxon>Craniata</taxon>
        <taxon>Vertebrata</taxon>
        <taxon>Euteleostomi</taxon>
        <taxon>Actinopterygii</taxon>
        <taxon>Neopterygii</taxon>
        <taxon>Teleostei</taxon>
        <taxon>Notacanthiformes</taxon>
        <taxon>Halosauridae</taxon>
        <taxon>Aldrovandia</taxon>
    </lineage>
</organism>
<sequence length="179" mass="18896">MQCGAAQCRARLLQRCNQIQLGPVTWPGARDGTPANATAVSKKTAEEEGGVGGRREETGAERSSRDQRATSGHPGDSTGLEMNWLTGPEAPRGVKQINRLINPVTRARLALSEGRGVRGRHHVREARTQAALQEDDITAPLGPETLPPRCLTLGPPAPVTAPGRKIPPPETCPAGATPV</sequence>
<evidence type="ECO:0000256" key="1">
    <source>
        <dbReference type="SAM" id="MobiDB-lite"/>
    </source>
</evidence>
<protein>
    <submittedName>
        <fullName evidence="2">Uncharacterized protein</fullName>
    </submittedName>
</protein>
<accession>A0AAD7RY19</accession>
<evidence type="ECO:0000313" key="2">
    <source>
        <dbReference type="EMBL" id="KAJ8392468.1"/>
    </source>
</evidence>
<feature type="compositionally biased region" description="Basic and acidic residues" evidence="1">
    <location>
        <begin position="53"/>
        <end position="68"/>
    </location>
</feature>
<name>A0AAD7RY19_9TELE</name>
<feature type="region of interest" description="Disordered" evidence="1">
    <location>
        <begin position="138"/>
        <end position="179"/>
    </location>
</feature>
<dbReference type="AlphaFoldDB" id="A0AAD7RY19"/>
<gene>
    <name evidence="2" type="ORF">AAFF_G00075930</name>
</gene>
<comment type="caution">
    <text evidence="2">The sequence shown here is derived from an EMBL/GenBank/DDBJ whole genome shotgun (WGS) entry which is preliminary data.</text>
</comment>
<dbReference type="EMBL" id="JAINUG010000146">
    <property type="protein sequence ID" value="KAJ8392468.1"/>
    <property type="molecule type" value="Genomic_DNA"/>
</dbReference>
<reference evidence="2" key="1">
    <citation type="journal article" date="2023" name="Science">
        <title>Genome structures resolve the early diversification of teleost fishes.</title>
        <authorList>
            <person name="Parey E."/>
            <person name="Louis A."/>
            <person name="Montfort J."/>
            <person name="Bouchez O."/>
            <person name="Roques C."/>
            <person name="Iampietro C."/>
            <person name="Lluch J."/>
            <person name="Castinel A."/>
            <person name="Donnadieu C."/>
            <person name="Desvignes T."/>
            <person name="Floi Bucao C."/>
            <person name="Jouanno E."/>
            <person name="Wen M."/>
            <person name="Mejri S."/>
            <person name="Dirks R."/>
            <person name="Jansen H."/>
            <person name="Henkel C."/>
            <person name="Chen W.J."/>
            <person name="Zahm M."/>
            <person name="Cabau C."/>
            <person name="Klopp C."/>
            <person name="Thompson A.W."/>
            <person name="Robinson-Rechavi M."/>
            <person name="Braasch I."/>
            <person name="Lecointre G."/>
            <person name="Bobe J."/>
            <person name="Postlethwait J.H."/>
            <person name="Berthelot C."/>
            <person name="Roest Crollius H."/>
            <person name="Guiguen Y."/>
        </authorList>
    </citation>
    <scope>NUCLEOTIDE SEQUENCE</scope>
    <source>
        <strain evidence="2">NC1722</strain>
    </source>
</reference>
<dbReference type="Proteomes" id="UP001221898">
    <property type="component" value="Unassembled WGS sequence"/>
</dbReference>
<evidence type="ECO:0000313" key="3">
    <source>
        <dbReference type="Proteomes" id="UP001221898"/>
    </source>
</evidence>